<keyword evidence="1 2" id="KW-0238">DNA-binding</keyword>
<evidence type="ECO:0000259" key="3">
    <source>
        <dbReference type="PROSITE" id="PS50977"/>
    </source>
</evidence>
<dbReference type="InterPro" id="IPR041674">
    <property type="entry name" value="TetR_C_22"/>
</dbReference>
<feature type="DNA-binding region" description="H-T-H motif" evidence="2">
    <location>
        <begin position="38"/>
        <end position="57"/>
    </location>
</feature>
<evidence type="ECO:0000256" key="1">
    <source>
        <dbReference type="ARBA" id="ARBA00023125"/>
    </source>
</evidence>
<reference evidence="4 5" key="1">
    <citation type="submission" date="2022-09" db="EMBL/GenBank/DDBJ databases">
        <title>Chelativorans salina sp. nov., a novel slightly halophilic bacterium isolated from a saline lake sediment enrichment.</title>
        <authorList>
            <person name="Gao L."/>
            <person name="Fang B.-Z."/>
            <person name="Li W.-J."/>
        </authorList>
    </citation>
    <scope>NUCLEOTIDE SEQUENCE [LARGE SCALE GENOMIC DNA]</scope>
    <source>
        <strain evidence="4 5">EGI FJ00035</strain>
    </source>
</reference>
<evidence type="ECO:0000313" key="4">
    <source>
        <dbReference type="EMBL" id="MCT7377932.1"/>
    </source>
</evidence>
<dbReference type="Proteomes" id="UP001320831">
    <property type="component" value="Unassembled WGS sequence"/>
</dbReference>
<protein>
    <submittedName>
        <fullName evidence="4">TetR family transcriptional regulator</fullName>
    </submittedName>
</protein>
<dbReference type="PANTHER" id="PTHR30055">
    <property type="entry name" value="HTH-TYPE TRANSCRIPTIONAL REGULATOR RUTR"/>
    <property type="match status" value="1"/>
</dbReference>
<evidence type="ECO:0000256" key="2">
    <source>
        <dbReference type="PROSITE-ProRule" id="PRU00335"/>
    </source>
</evidence>
<organism evidence="4 5">
    <name type="scientific">Chelativorans salis</name>
    <dbReference type="NCBI Taxonomy" id="2978478"/>
    <lineage>
        <taxon>Bacteria</taxon>
        <taxon>Pseudomonadati</taxon>
        <taxon>Pseudomonadota</taxon>
        <taxon>Alphaproteobacteria</taxon>
        <taxon>Hyphomicrobiales</taxon>
        <taxon>Phyllobacteriaceae</taxon>
        <taxon>Chelativorans</taxon>
    </lineage>
</organism>
<dbReference type="PANTHER" id="PTHR30055:SF226">
    <property type="entry name" value="HTH-TYPE TRANSCRIPTIONAL REGULATOR PKSA"/>
    <property type="match status" value="1"/>
</dbReference>
<comment type="caution">
    <text evidence="4">The sequence shown here is derived from an EMBL/GenBank/DDBJ whole genome shotgun (WGS) entry which is preliminary data.</text>
</comment>
<dbReference type="Pfam" id="PF17928">
    <property type="entry name" value="TetR_C_22"/>
    <property type="match status" value="1"/>
</dbReference>
<evidence type="ECO:0000313" key="5">
    <source>
        <dbReference type="Proteomes" id="UP001320831"/>
    </source>
</evidence>
<proteinExistence type="predicted"/>
<dbReference type="InterPro" id="IPR001647">
    <property type="entry name" value="HTH_TetR"/>
</dbReference>
<dbReference type="InterPro" id="IPR050109">
    <property type="entry name" value="HTH-type_TetR-like_transc_reg"/>
</dbReference>
<feature type="domain" description="HTH tetR-type" evidence="3">
    <location>
        <begin position="15"/>
        <end position="75"/>
    </location>
</feature>
<dbReference type="Pfam" id="PF00440">
    <property type="entry name" value="TetR_N"/>
    <property type="match status" value="1"/>
</dbReference>
<dbReference type="PRINTS" id="PR00455">
    <property type="entry name" value="HTHTETR"/>
</dbReference>
<gene>
    <name evidence="4" type="ORF">N5A92_23215</name>
</gene>
<dbReference type="EMBL" id="JAOCZP010000010">
    <property type="protein sequence ID" value="MCT7377932.1"/>
    <property type="molecule type" value="Genomic_DNA"/>
</dbReference>
<name>A0ABT2LTS2_9HYPH</name>
<dbReference type="SUPFAM" id="SSF46689">
    <property type="entry name" value="Homeodomain-like"/>
    <property type="match status" value="1"/>
</dbReference>
<sequence length="201" mass="22359">MRRGARITPTQKRSRERMERILSVATELIAATGSDAMRMSEVAERSGISIGSLYQYFPDKRAIIAALAERYHETSRACISEDLADVQTLGQFRDAFSALIETYYQLFLEQPAMRDVWSGTQADKTLLDIELLNSRENGDLVASTLAKLMPAADEAALATKAFLVMSLGEATMRLAISVTPEEGRLIVETYKRMALKELTSK</sequence>
<dbReference type="PROSITE" id="PS50977">
    <property type="entry name" value="HTH_TETR_2"/>
    <property type="match status" value="1"/>
</dbReference>
<dbReference type="Gene3D" id="1.10.357.10">
    <property type="entry name" value="Tetracycline Repressor, domain 2"/>
    <property type="match status" value="1"/>
</dbReference>
<dbReference type="InterPro" id="IPR009057">
    <property type="entry name" value="Homeodomain-like_sf"/>
</dbReference>
<dbReference type="RefSeq" id="WP_260906829.1">
    <property type="nucleotide sequence ID" value="NZ_JAOCZP010000010.1"/>
</dbReference>
<accession>A0ABT2LTS2</accession>
<keyword evidence="5" id="KW-1185">Reference proteome</keyword>